<keyword evidence="2" id="KW-1185">Reference proteome</keyword>
<accession>A0ABY7DD52</accession>
<dbReference type="PANTHER" id="PTHR33050">
    <property type="entry name" value="REVERSE TRANSCRIPTASE DOMAIN-CONTAINING PROTEIN"/>
    <property type="match status" value="1"/>
</dbReference>
<gene>
    <name evidence="1" type="ORF">MAR_007447</name>
</gene>
<name>A0ABY7DD52_MYAAR</name>
<evidence type="ECO:0000313" key="2">
    <source>
        <dbReference type="Proteomes" id="UP001164746"/>
    </source>
</evidence>
<dbReference type="EMBL" id="CP111012">
    <property type="protein sequence ID" value="WAQ94976.1"/>
    <property type="molecule type" value="Genomic_DNA"/>
</dbReference>
<sequence length="255" mass="29169">MGGTRSKQCNNNARVVWKYAYQHNIWLTAEHVPGKDNYLADIEIFPPEIDLFASRLNHQEDNYISWRADPGSACVDAFNWDWSKYRLYAFPPFSLIDRESPTDKLSFKLLTLKMVMLMALLSCQKAQSLQLLDAKNMSHVPFVINQLIKQARPGFHVKPITFRRYTYDNKAASKEGKLVVCLFVSKNHIKQFQLQLSQDGYISTYECRSAATSAAFGTGTSIQTIMNAAGWSPECSSNKFYNKQMPHQKCSLPYI</sequence>
<dbReference type="InterPro" id="IPR052055">
    <property type="entry name" value="Hepadnavirus_pol/RT"/>
</dbReference>
<proteinExistence type="predicted"/>
<organism evidence="1 2">
    <name type="scientific">Mya arenaria</name>
    <name type="common">Soft-shell clam</name>
    <dbReference type="NCBI Taxonomy" id="6604"/>
    <lineage>
        <taxon>Eukaryota</taxon>
        <taxon>Metazoa</taxon>
        <taxon>Spiralia</taxon>
        <taxon>Lophotrochozoa</taxon>
        <taxon>Mollusca</taxon>
        <taxon>Bivalvia</taxon>
        <taxon>Autobranchia</taxon>
        <taxon>Heteroconchia</taxon>
        <taxon>Euheterodonta</taxon>
        <taxon>Imparidentia</taxon>
        <taxon>Neoheterodontei</taxon>
        <taxon>Myida</taxon>
        <taxon>Myoidea</taxon>
        <taxon>Myidae</taxon>
        <taxon>Mya</taxon>
    </lineage>
</organism>
<dbReference type="Proteomes" id="UP001164746">
    <property type="component" value="Chromosome 1"/>
</dbReference>
<evidence type="ECO:0000313" key="1">
    <source>
        <dbReference type="EMBL" id="WAQ94976.1"/>
    </source>
</evidence>
<dbReference type="PANTHER" id="PTHR33050:SF7">
    <property type="entry name" value="RIBONUCLEASE H"/>
    <property type="match status" value="1"/>
</dbReference>
<protein>
    <submittedName>
        <fullName evidence="1">Uncharacterized protein</fullName>
    </submittedName>
</protein>
<reference evidence="1" key="1">
    <citation type="submission" date="2022-11" db="EMBL/GenBank/DDBJ databases">
        <title>Centuries of genome instability and evolution in soft-shell clam transmissible cancer (bioRxiv).</title>
        <authorList>
            <person name="Hart S.F.M."/>
            <person name="Yonemitsu M.A."/>
            <person name="Giersch R.M."/>
            <person name="Beal B.F."/>
            <person name="Arriagada G."/>
            <person name="Davis B.W."/>
            <person name="Ostrander E.A."/>
            <person name="Goff S.P."/>
            <person name="Metzger M.J."/>
        </authorList>
    </citation>
    <scope>NUCLEOTIDE SEQUENCE</scope>
    <source>
        <strain evidence="1">MELC-2E11</strain>
        <tissue evidence="1">Siphon/mantle</tissue>
    </source>
</reference>